<evidence type="ECO:0000256" key="5">
    <source>
        <dbReference type="ARBA" id="ARBA00023163"/>
    </source>
</evidence>
<dbReference type="Proteomes" id="UP000246018">
    <property type="component" value="Unassembled WGS sequence"/>
</dbReference>
<proteinExistence type="inferred from homology"/>
<dbReference type="RefSeq" id="WP_116572646.1">
    <property type="nucleotide sequence ID" value="NZ_QDGZ01000005.1"/>
</dbReference>
<dbReference type="GO" id="GO:0030170">
    <property type="term" value="F:pyridoxal phosphate binding"/>
    <property type="evidence" value="ECO:0007669"/>
    <property type="project" value="InterPro"/>
</dbReference>
<evidence type="ECO:0000256" key="2">
    <source>
        <dbReference type="ARBA" id="ARBA00022898"/>
    </source>
</evidence>
<keyword evidence="8" id="KW-1185">Reference proteome</keyword>
<accession>A0A2T8F9F2</accession>
<comment type="caution">
    <text evidence="7">The sequence shown here is derived from an EMBL/GenBank/DDBJ whole genome shotgun (WGS) entry which is preliminary data.</text>
</comment>
<dbReference type="CDD" id="cd07377">
    <property type="entry name" value="WHTH_GntR"/>
    <property type="match status" value="1"/>
</dbReference>
<dbReference type="InterPro" id="IPR015424">
    <property type="entry name" value="PyrdxlP-dep_Trfase"/>
</dbReference>
<dbReference type="EMBL" id="QDGZ01000005">
    <property type="protein sequence ID" value="PVG82342.1"/>
    <property type="molecule type" value="Genomic_DNA"/>
</dbReference>
<dbReference type="InterPro" id="IPR036390">
    <property type="entry name" value="WH_DNA-bd_sf"/>
</dbReference>
<dbReference type="SUPFAM" id="SSF53383">
    <property type="entry name" value="PLP-dependent transferases"/>
    <property type="match status" value="1"/>
</dbReference>
<sequence>MPKSQTNPAWDVLLDLRAVGTGPLHERLKRALRAAIRSGRLATGATLPPSRALALDLGCSRWAVTEAYAQLTAEGYLEARPGSGTRVRWVDTAHAADAGVSRASRPSVRIDLAPGLPDLRAFPRARWAAALRTVTANAPMTDLGYADPFGHHELRTVLIEYLQRSRAATASGAQLMVTTGTSSGVRRLCQALASAGHRSMAVEDPGWPRLADAVREAGLEPVPVGVDDQGLRVADLAAHPGTRAVLTAPAHQFPRGVVLTAERRAALLDWAHRVDGLVLEDDYDAEFRYDRSPVSTMQGMDPRRVVLLGSLSKTLSPALGIGWMLVPSRWADTLRRSETTPALPPVLDQLAFARLLTSGGYDRHLRKARRAFRIRRDLLVAELEQRLPACAVSGVAAGLHLVVHLPEAVHASAMVREAEKRGLRVVDLDRYRASGSGPSALVLGYGNITDALVPEAVSILADILASQRA</sequence>
<dbReference type="InterPro" id="IPR036388">
    <property type="entry name" value="WH-like_DNA-bd_sf"/>
</dbReference>
<evidence type="ECO:0000313" key="7">
    <source>
        <dbReference type="EMBL" id="PVG82342.1"/>
    </source>
</evidence>
<dbReference type="GO" id="GO:0003700">
    <property type="term" value="F:DNA-binding transcription factor activity"/>
    <property type="evidence" value="ECO:0007669"/>
    <property type="project" value="InterPro"/>
</dbReference>
<keyword evidence="4" id="KW-0238">DNA-binding</keyword>
<organism evidence="7 8">
    <name type="scientific">Nocardioides gansuensis</name>
    <dbReference type="NCBI Taxonomy" id="2138300"/>
    <lineage>
        <taxon>Bacteria</taxon>
        <taxon>Bacillati</taxon>
        <taxon>Actinomycetota</taxon>
        <taxon>Actinomycetes</taxon>
        <taxon>Propionibacteriales</taxon>
        <taxon>Nocardioidaceae</taxon>
        <taxon>Nocardioides</taxon>
    </lineage>
</organism>
<dbReference type="CDD" id="cd00609">
    <property type="entry name" value="AAT_like"/>
    <property type="match status" value="1"/>
</dbReference>
<dbReference type="InterPro" id="IPR004839">
    <property type="entry name" value="Aminotransferase_I/II_large"/>
</dbReference>
<feature type="domain" description="HTH gntR-type" evidence="6">
    <location>
        <begin position="22"/>
        <end position="90"/>
    </location>
</feature>
<dbReference type="Gene3D" id="3.40.640.10">
    <property type="entry name" value="Type I PLP-dependent aspartate aminotransferase-like (Major domain)"/>
    <property type="match status" value="1"/>
</dbReference>
<evidence type="ECO:0000256" key="1">
    <source>
        <dbReference type="ARBA" id="ARBA00005384"/>
    </source>
</evidence>
<dbReference type="SMART" id="SM00345">
    <property type="entry name" value="HTH_GNTR"/>
    <property type="match status" value="1"/>
</dbReference>
<dbReference type="PROSITE" id="PS50949">
    <property type="entry name" value="HTH_GNTR"/>
    <property type="match status" value="1"/>
</dbReference>
<dbReference type="InterPro" id="IPR015421">
    <property type="entry name" value="PyrdxlP-dep_Trfase_major"/>
</dbReference>
<keyword evidence="3" id="KW-0805">Transcription regulation</keyword>
<keyword evidence="2" id="KW-0663">Pyridoxal phosphate</keyword>
<dbReference type="InterPro" id="IPR051446">
    <property type="entry name" value="HTH_trans_reg/aminotransferase"/>
</dbReference>
<gene>
    <name evidence="7" type="ORF">DDE18_12705</name>
</gene>
<dbReference type="AlphaFoldDB" id="A0A2T8F9F2"/>
<evidence type="ECO:0000256" key="3">
    <source>
        <dbReference type="ARBA" id="ARBA00023015"/>
    </source>
</evidence>
<protein>
    <submittedName>
        <fullName evidence="7">GntR family transcriptional regulator</fullName>
    </submittedName>
</protein>
<evidence type="ECO:0000256" key="4">
    <source>
        <dbReference type="ARBA" id="ARBA00023125"/>
    </source>
</evidence>
<name>A0A2T8F9F2_9ACTN</name>
<dbReference type="InterPro" id="IPR000524">
    <property type="entry name" value="Tscrpt_reg_HTH_GntR"/>
</dbReference>
<dbReference type="OrthoDB" id="594134at2"/>
<dbReference type="Pfam" id="PF00155">
    <property type="entry name" value="Aminotran_1_2"/>
    <property type="match status" value="1"/>
</dbReference>
<dbReference type="Gene3D" id="1.10.10.10">
    <property type="entry name" value="Winged helix-like DNA-binding domain superfamily/Winged helix DNA-binding domain"/>
    <property type="match status" value="1"/>
</dbReference>
<dbReference type="Pfam" id="PF00392">
    <property type="entry name" value="GntR"/>
    <property type="match status" value="1"/>
</dbReference>
<comment type="similarity">
    <text evidence="1">In the C-terminal section; belongs to the class-I pyridoxal-phosphate-dependent aminotransferase family.</text>
</comment>
<keyword evidence="5" id="KW-0804">Transcription</keyword>
<evidence type="ECO:0000313" key="8">
    <source>
        <dbReference type="Proteomes" id="UP000246018"/>
    </source>
</evidence>
<dbReference type="PANTHER" id="PTHR46577:SF1">
    <property type="entry name" value="HTH-TYPE TRANSCRIPTIONAL REGULATORY PROTEIN GABR"/>
    <property type="match status" value="1"/>
</dbReference>
<dbReference type="PANTHER" id="PTHR46577">
    <property type="entry name" value="HTH-TYPE TRANSCRIPTIONAL REGULATORY PROTEIN GABR"/>
    <property type="match status" value="1"/>
</dbReference>
<evidence type="ECO:0000259" key="6">
    <source>
        <dbReference type="PROSITE" id="PS50949"/>
    </source>
</evidence>
<dbReference type="GO" id="GO:0003677">
    <property type="term" value="F:DNA binding"/>
    <property type="evidence" value="ECO:0007669"/>
    <property type="project" value="UniProtKB-KW"/>
</dbReference>
<dbReference type="SUPFAM" id="SSF46785">
    <property type="entry name" value="Winged helix' DNA-binding domain"/>
    <property type="match status" value="1"/>
</dbReference>
<reference evidence="7 8" key="1">
    <citation type="submission" date="2018-04" db="EMBL/GenBank/DDBJ databases">
        <title>Genome of Nocardioides gansuensis WSJ-1.</title>
        <authorList>
            <person name="Wu S."/>
            <person name="Wang G."/>
        </authorList>
    </citation>
    <scope>NUCLEOTIDE SEQUENCE [LARGE SCALE GENOMIC DNA]</scope>
    <source>
        <strain evidence="7 8">WSJ-1</strain>
    </source>
</reference>